<gene>
    <name evidence="1" type="ORF">H8S62_09280</name>
</gene>
<dbReference type="Proteomes" id="UP000607645">
    <property type="component" value="Unassembled WGS sequence"/>
</dbReference>
<reference evidence="1" key="1">
    <citation type="submission" date="2020-08" db="EMBL/GenBank/DDBJ databases">
        <title>Genome public.</title>
        <authorList>
            <person name="Liu C."/>
            <person name="Sun Q."/>
        </authorList>
    </citation>
    <scope>NUCLEOTIDE SEQUENCE</scope>
    <source>
        <strain evidence="1">NSJ-52</strain>
    </source>
</reference>
<sequence length="112" mass="11639">MHFVLEALVALLAACGLLALGWIAFGRLIAPVGGKDGGAVYAVVPAGGDGETLEHDVTGLLWLRGGNLARFTIVIADRGLTDQGRTVASILMERDSGVVVCPAEKLGELVER</sequence>
<comment type="caution">
    <text evidence="1">The sequence shown here is derived from an EMBL/GenBank/DDBJ whole genome shotgun (WGS) entry which is preliminary data.</text>
</comment>
<protein>
    <submittedName>
        <fullName evidence="1">Uncharacterized protein</fullName>
    </submittedName>
</protein>
<name>A0A8J6JLV4_9FIRM</name>
<evidence type="ECO:0000313" key="2">
    <source>
        <dbReference type="Proteomes" id="UP000607645"/>
    </source>
</evidence>
<evidence type="ECO:0000313" key="1">
    <source>
        <dbReference type="EMBL" id="MBC5737200.1"/>
    </source>
</evidence>
<keyword evidence="2" id="KW-1185">Reference proteome</keyword>
<dbReference type="AlphaFoldDB" id="A0A8J6JLV4"/>
<proteinExistence type="predicted"/>
<dbReference type="RefSeq" id="WP_186919100.1">
    <property type="nucleotide sequence ID" value="NZ_JACOPQ010000006.1"/>
</dbReference>
<organism evidence="1 2">
    <name type="scientific">Lawsonibacter faecis</name>
    <dbReference type="NCBI Taxonomy" id="2763052"/>
    <lineage>
        <taxon>Bacteria</taxon>
        <taxon>Bacillati</taxon>
        <taxon>Bacillota</taxon>
        <taxon>Clostridia</taxon>
        <taxon>Eubacteriales</taxon>
        <taxon>Oscillospiraceae</taxon>
        <taxon>Lawsonibacter</taxon>
    </lineage>
</organism>
<dbReference type="EMBL" id="JACOPQ010000006">
    <property type="protein sequence ID" value="MBC5737200.1"/>
    <property type="molecule type" value="Genomic_DNA"/>
</dbReference>
<accession>A0A8J6JLV4</accession>